<name>A0A5Q0N2I0_9AGAR</name>
<protein>
    <submittedName>
        <fullName evidence="3">LAGLIDADG endonuclease</fullName>
    </submittedName>
</protein>
<dbReference type="Gene3D" id="3.10.28.10">
    <property type="entry name" value="Homing endonucleases"/>
    <property type="match status" value="2"/>
</dbReference>
<evidence type="ECO:0000259" key="2">
    <source>
        <dbReference type="Pfam" id="PF03161"/>
    </source>
</evidence>
<dbReference type="SUPFAM" id="SSF55608">
    <property type="entry name" value="Homing endonucleases"/>
    <property type="match status" value="1"/>
</dbReference>
<dbReference type="GO" id="GO:0004519">
    <property type="term" value="F:endonuclease activity"/>
    <property type="evidence" value="ECO:0007669"/>
    <property type="project" value="UniProtKB-KW"/>
</dbReference>
<dbReference type="InterPro" id="IPR004860">
    <property type="entry name" value="LAGLIDADG_dom"/>
</dbReference>
<dbReference type="Pfam" id="PF03161">
    <property type="entry name" value="LAGLIDADG_2"/>
    <property type="match status" value="1"/>
</dbReference>
<keyword evidence="3" id="KW-0496">Mitochondrion</keyword>
<keyword evidence="3" id="KW-0255">Endonuclease</keyword>
<feature type="domain" description="Homing endonuclease LAGLIDADG" evidence="2">
    <location>
        <begin position="2"/>
        <end position="161"/>
    </location>
</feature>
<keyword evidence="3" id="KW-0378">Hydrolase</keyword>
<evidence type="ECO:0000256" key="1">
    <source>
        <dbReference type="ARBA" id="ARBA00002670"/>
    </source>
</evidence>
<organism evidence="3">
    <name type="scientific">Amanita thiersii</name>
    <dbReference type="NCBI Taxonomy" id="235537"/>
    <lineage>
        <taxon>Eukaryota</taxon>
        <taxon>Fungi</taxon>
        <taxon>Dikarya</taxon>
        <taxon>Basidiomycota</taxon>
        <taxon>Agaricomycotina</taxon>
        <taxon>Agaricomycetes</taxon>
        <taxon>Agaricomycetidae</taxon>
        <taxon>Agaricales</taxon>
        <taxon>Pluteineae</taxon>
        <taxon>Amanitaceae</taxon>
        <taxon>Amanita</taxon>
    </lineage>
</organism>
<dbReference type="InterPro" id="IPR027434">
    <property type="entry name" value="Homing_endonucl"/>
</dbReference>
<sequence>MEREKPSHKPRLRFDQTYPGHEEYLLHLYNVFKNLVGTPPKIHTRKPDKRTNKIYQTIALKTLRYPYLNYYYDLFYKYNDSNKRYKVIPNNIKELLNGRALVYLIMDDGNIDSYKATHLNTHKFSFNCINLLRDALKDKFYLKTRIIKKQNDQITKVIPIKEKYSLASIVGPYMYPTMTYKVKGLN</sequence>
<accession>A0A5Q0N2I0</accession>
<dbReference type="EMBL" id="MK993561">
    <property type="protein sequence ID" value="QFZ98705.1"/>
    <property type="molecule type" value="Genomic_DNA"/>
</dbReference>
<dbReference type="RefSeq" id="YP_009710757.1">
    <property type="nucleotide sequence ID" value="NC_045201.1"/>
</dbReference>
<evidence type="ECO:0000313" key="3">
    <source>
        <dbReference type="EMBL" id="QFZ98705.1"/>
    </source>
</evidence>
<comment type="function">
    <text evidence="1">Mitochondrial DNA endonuclease involved in intron homing.</text>
</comment>
<proteinExistence type="predicted"/>
<reference evidence="3" key="1">
    <citation type="journal article" name="Front. Microbiol.">
        <title>Comparative Mitogenome Analysis Reveals Mitochondrial Genome Differentiation in Ectomycorrhizal and Asymbiotic Amanita Species.</title>
        <authorList>
            <person name="Li Q."/>
            <person name="He X."/>
            <person name="Ren Y."/>
            <person name="Xiong C."/>
            <person name="Jin X."/>
            <person name="Peng L."/>
            <person name="Huang W."/>
        </authorList>
    </citation>
    <scope>NUCLEOTIDE SEQUENCE</scope>
</reference>
<dbReference type="GeneID" id="42437968"/>
<geneLocation type="mitochondrion" evidence="3"/>
<gene>
    <name evidence="3" type="primary">orf186</name>
</gene>
<dbReference type="AlphaFoldDB" id="A0A5Q0N2I0"/>
<keyword evidence="3" id="KW-0540">Nuclease</keyword>